<organism evidence="1 2">
    <name type="scientific">Paracoccidioides lutzii (strain ATCC MYA-826 / Pb01)</name>
    <name type="common">Paracoccidioides brasiliensis</name>
    <dbReference type="NCBI Taxonomy" id="502779"/>
    <lineage>
        <taxon>Eukaryota</taxon>
        <taxon>Fungi</taxon>
        <taxon>Dikarya</taxon>
        <taxon>Ascomycota</taxon>
        <taxon>Pezizomycotina</taxon>
        <taxon>Eurotiomycetes</taxon>
        <taxon>Eurotiomycetidae</taxon>
        <taxon>Onygenales</taxon>
        <taxon>Ajellomycetaceae</taxon>
        <taxon>Paracoccidioides</taxon>
    </lineage>
</organism>
<dbReference type="EMBL" id="KN293992">
    <property type="protein sequence ID" value="KGQ02105.1"/>
    <property type="molecule type" value="Genomic_DNA"/>
</dbReference>
<dbReference type="AlphaFoldDB" id="A0A0A2V7P8"/>
<dbReference type="Proteomes" id="UP000002059">
    <property type="component" value="Partially assembled WGS sequence"/>
</dbReference>
<dbReference type="OrthoDB" id="3539444at2759"/>
<dbReference type="GeneID" id="26970194"/>
<gene>
    <name evidence="1" type="ORF">PAAG_11054</name>
</gene>
<keyword evidence="2" id="KW-1185">Reference proteome</keyword>
<accession>A0A0A2V7P8</accession>
<evidence type="ECO:0000313" key="1">
    <source>
        <dbReference type="EMBL" id="KGQ02105.1"/>
    </source>
</evidence>
<dbReference type="VEuPathDB" id="FungiDB:PAAG_11054"/>
<protein>
    <submittedName>
        <fullName evidence="1">Uncharacterized protein</fullName>
    </submittedName>
</protein>
<dbReference type="HOGENOM" id="CLU_1627600_0_0_1"/>
<name>A0A0A2V7P8_PARBA</name>
<dbReference type="KEGG" id="pbl:PAAG_11054"/>
<reference evidence="1 2" key="1">
    <citation type="journal article" date="2011" name="PLoS Genet.">
        <title>Comparative genomic analysis of human fungal pathogens causing paracoccidioidomycosis.</title>
        <authorList>
            <person name="Desjardins C.A."/>
            <person name="Champion M.D."/>
            <person name="Holder J.W."/>
            <person name="Muszewska A."/>
            <person name="Goldberg J."/>
            <person name="Bailao A.M."/>
            <person name="Brigido M.M."/>
            <person name="Ferreira M.E."/>
            <person name="Garcia A.M."/>
            <person name="Grynberg M."/>
            <person name="Gujja S."/>
            <person name="Heiman D.I."/>
            <person name="Henn M.R."/>
            <person name="Kodira C.D."/>
            <person name="Leon-Narvaez H."/>
            <person name="Longo L.V."/>
            <person name="Ma L.J."/>
            <person name="Malavazi I."/>
            <person name="Matsuo A.L."/>
            <person name="Morais F.V."/>
            <person name="Pereira M."/>
            <person name="Rodriguez-Brito S."/>
            <person name="Sakthikumar S."/>
            <person name="Salem-Izacc S.M."/>
            <person name="Sykes S.M."/>
            <person name="Teixeira M.M."/>
            <person name="Vallejo M.C."/>
            <person name="Walter M.E."/>
            <person name="Yandava C."/>
            <person name="Young S."/>
            <person name="Zeng Q."/>
            <person name="Zucker J."/>
            <person name="Felipe M.S."/>
            <person name="Goldman G.H."/>
            <person name="Haas B.J."/>
            <person name="McEwen J.G."/>
            <person name="Nino-Vega G."/>
            <person name="Puccia R."/>
            <person name="San-Blas G."/>
            <person name="Soares C.M."/>
            <person name="Birren B.W."/>
            <person name="Cuomo C.A."/>
        </authorList>
    </citation>
    <scope>NUCLEOTIDE SEQUENCE [LARGE SCALE GENOMIC DNA]</scope>
    <source>
        <strain evidence="2">ATCC MYA-826 / Pb01</strain>
    </source>
</reference>
<evidence type="ECO:0000313" key="2">
    <source>
        <dbReference type="Proteomes" id="UP000002059"/>
    </source>
</evidence>
<proteinExistence type="predicted"/>
<dbReference type="RefSeq" id="XP_015703568.1">
    <property type="nucleotide sequence ID" value="XM_015846764.1"/>
</dbReference>
<sequence>MVNYSRESLAASALWDIWEKKIPLTGPTHDFHVWALLDFLPTERVQESITSSTGIHSCSLQLKRRSYIDNFKTTRLITLVSPVPGGARLIAGYVSSKDSEICKDNHAENMLREEKGAVVQRNIPTADERFDPRDFGQNLDFRMPKADENFETAGFEQHAAMQH</sequence>